<evidence type="ECO:0000256" key="1">
    <source>
        <dbReference type="ARBA" id="ARBA00006484"/>
    </source>
</evidence>
<dbReference type="PANTHER" id="PTHR43477:SF1">
    <property type="entry name" value="DIHYDROANTICAPSIN 7-DEHYDROGENASE"/>
    <property type="match status" value="1"/>
</dbReference>
<sequence length="233" mass="23908">MAGQSVAIFGGSSGIGFAAARAALALGARISLVSRTPERLARASSALGGAATASIDVRDAAAVKTFFDEREPFDHVVVSAAELSVGPLRALPLADAHAAIDSKFWGAANVAHAARIRPGGSLTLVSGMIGTRPTGAATMLSAINAAIDTLARALATEMAPVRVNSVSPGRIDTPWWDHLPEEQRLALFERTAAALPLKRVGKPEEIAAQIVHLMQNGFMTGSVILVDGGGSVA</sequence>
<protein>
    <submittedName>
        <fullName evidence="4">SDR family oxidoreductase</fullName>
    </submittedName>
</protein>
<accession>A0A429YSV0</accession>
<evidence type="ECO:0000259" key="3">
    <source>
        <dbReference type="SMART" id="SM00822"/>
    </source>
</evidence>
<dbReference type="Pfam" id="PF13561">
    <property type="entry name" value="adh_short_C2"/>
    <property type="match status" value="1"/>
</dbReference>
<dbReference type="PRINTS" id="PR00081">
    <property type="entry name" value="GDHRDH"/>
</dbReference>
<keyword evidence="5" id="KW-1185">Reference proteome</keyword>
<dbReference type="InterPro" id="IPR036291">
    <property type="entry name" value="NAD(P)-bd_dom_sf"/>
</dbReference>
<dbReference type="AlphaFoldDB" id="A0A429YSV0"/>
<dbReference type="SMART" id="SM00822">
    <property type="entry name" value="PKS_KR"/>
    <property type="match status" value="1"/>
</dbReference>
<feature type="domain" description="Ketoreductase" evidence="3">
    <location>
        <begin position="4"/>
        <end position="174"/>
    </location>
</feature>
<gene>
    <name evidence="4" type="ORF">EJC49_21070</name>
</gene>
<dbReference type="GO" id="GO:0016491">
    <property type="term" value="F:oxidoreductase activity"/>
    <property type="evidence" value="ECO:0007669"/>
    <property type="project" value="UniProtKB-KW"/>
</dbReference>
<dbReference type="InterPro" id="IPR051122">
    <property type="entry name" value="SDR_DHRS6-like"/>
</dbReference>
<dbReference type="NCBIfam" id="NF005449">
    <property type="entry name" value="PRK07041.1"/>
    <property type="match status" value="1"/>
</dbReference>
<dbReference type="Gene3D" id="3.40.50.720">
    <property type="entry name" value="NAD(P)-binding Rossmann-like Domain"/>
    <property type="match status" value="1"/>
</dbReference>
<reference evidence="4 5" key="1">
    <citation type="submission" date="2018-12" db="EMBL/GenBank/DDBJ databases">
        <title>Mesorhizobium carbonis sp. nov., isolated from coal mine water.</title>
        <authorList>
            <person name="Xin W."/>
            <person name="Xu Z."/>
            <person name="Xiang F."/>
            <person name="Zhang J."/>
            <person name="Xi L."/>
            <person name="Liu J."/>
        </authorList>
    </citation>
    <scope>NUCLEOTIDE SEQUENCE [LARGE SCALE GENOMIC DNA]</scope>
    <source>
        <strain evidence="4 5">B2.3</strain>
    </source>
</reference>
<keyword evidence="2" id="KW-0560">Oxidoreductase</keyword>
<dbReference type="OrthoDB" id="9806974at2"/>
<proteinExistence type="inferred from homology"/>
<evidence type="ECO:0000256" key="2">
    <source>
        <dbReference type="ARBA" id="ARBA00023002"/>
    </source>
</evidence>
<dbReference type="PANTHER" id="PTHR43477">
    <property type="entry name" value="DIHYDROANTICAPSIN 7-DEHYDROGENASE"/>
    <property type="match status" value="1"/>
</dbReference>
<evidence type="ECO:0000313" key="5">
    <source>
        <dbReference type="Proteomes" id="UP000278398"/>
    </source>
</evidence>
<dbReference type="InterPro" id="IPR057326">
    <property type="entry name" value="KR_dom"/>
</dbReference>
<organism evidence="4 5">
    <name type="scientific">Aquibium carbonis</name>
    <dbReference type="NCBI Taxonomy" id="2495581"/>
    <lineage>
        <taxon>Bacteria</taxon>
        <taxon>Pseudomonadati</taxon>
        <taxon>Pseudomonadota</taxon>
        <taxon>Alphaproteobacteria</taxon>
        <taxon>Hyphomicrobiales</taxon>
        <taxon>Phyllobacteriaceae</taxon>
        <taxon>Aquibium</taxon>
    </lineage>
</organism>
<name>A0A429YSV0_9HYPH</name>
<dbReference type="Proteomes" id="UP000278398">
    <property type="component" value="Unassembled WGS sequence"/>
</dbReference>
<comment type="caution">
    <text evidence="4">The sequence shown here is derived from an EMBL/GenBank/DDBJ whole genome shotgun (WGS) entry which is preliminary data.</text>
</comment>
<comment type="similarity">
    <text evidence="1">Belongs to the short-chain dehydrogenases/reductases (SDR) family.</text>
</comment>
<dbReference type="SUPFAM" id="SSF51735">
    <property type="entry name" value="NAD(P)-binding Rossmann-fold domains"/>
    <property type="match status" value="1"/>
</dbReference>
<dbReference type="EMBL" id="RWKW01000093">
    <property type="protein sequence ID" value="RST84444.1"/>
    <property type="molecule type" value="Genomic_DNA"/>
</dbReference>
<evidence type="ECO:0000313" key="4">
    <source>
        <dbReference type="EMBL" id="RST84444.1"/>
    </source>
</evidence>
<dbReference type="InterPro" id="IPR002347">
    <property type="entry name" value="SDR_fam"/>
</dbReference>